<dbReference type="AlphaFoldDB" id="A0A6C0DQW8"/>
<feature type="domain" description="C2H2-type" evidence="2">
    <location>
        <begin position="51"/>
        <end position="75"/>
    </location>
</feature>
<dbReference type="EMBL" id="MN739659">
    <property type="protein sequence ID" value="QHT18754.1"/>
    <property type="molecule type" value="Genomic_DNA"/>
</dbReference>
<dbReference type="InterPro" id="IPR013087">
    <property type="entry name" value="Znf_C2H2_type"/>
</dbReference>
<protein>
    <recommendedName>
        <fullName evidence="2">C2H2-type domain-containing protein</fullName>
    </recommendedName>
</protein>
<feature type="domain" description="C2H2-type" evidence="2">
    <location>
        <begin position="13"/>
        <end position="37"/>
    </location>
</feature>
<sequence length="183" mass="21391">MLTTSNKKVSKIYSCKNCDYNTSRLSQYNKHIITAKHMKLTTLNQKVSTHYYCECCNYDTIIHSNYKKHLLTEKHLHLTKVSKVSKKVSETIMCDICNKIYNSRVGLWNHKKKCSQQPLENTITVTDITNPSIIMHLIKENQEFKSLLVEQQKDNKELINKVIELSREPRFVTNGNIIVDKEN</sequence>
<organism evidence="3">
    <name type="scientific">viral metagenome</name>
    <dbReference type="NCBI Taxonomy" id="1070528"/>
    <lineage>
        <taxon>unclassified sequences</taxon>
        <taxon>metagenomes</taxon>
        <taxon>organismal metagenomes</taxon>
    </lineage>
</organism>
<evidence type="ECO:0000313" key="3">
    <source>
        <dbReference type="EMBL" id="QHT18754.1"/>
    </source>
</evidence>
<proteinExistence type="predicted"/>
<evidence type="ECO:0000256" key="1">
    <source>
        <dbReference type="SAM" id="Coils"/>
    </source>
</evidence>
<keyword evidence="1" id="KW-0175">Coiled coil</keyword>
<feature type="coiled-coil region" evidence="1">
    <location>
        <begin position="141"/>
        <end position="168"/>
    </location>
</feature>
<dbReference type="SMART" id="SM00355">
    <property type="entry name" value="ZnF_C2H2"/>
    <property type="match status" value="3"/>
</dbReference>
<name>A0A6C0DQW8_9ZZZZ</name>
<accession>A0A6C0DQW8</accession>
<reference evidence="3" key="1">
    <citation type="journal article" date="2020" name="Nature">
        <title>Giant virus diversity and host interactions through global metagenomics.</title>
        <authorList>
            <person name="Schulz F."/>
            <person name="Roux S."/>
            <person name="Paez-Espino D."/>
            <person name="Jungbluth S."/>
            <person name="Walsh D.A."/>
            <person name="Denef V.J."/>
            <person name="McMahon K.D."/>
            <person name="Konstantinidis K.T."/>
            <person name="Eloe-Fadrosh E.A."/>
            <person name="Kyrpides N.C."/>
            <person name="Woyke T."/>
        </authorList>
    </citation>
    <scope>NUCLEOTIDE SEQUENCE</scope>
    <source>
        <strain evidence="3">GVMAG-M-3300023174-49</strain>
    </source>
</reference>
<evidence type="ECO:0000259" key="2">
    <source>
        <dbReference type="SMART" id="SM00355"/>
    </source>
</evidence>
<feature type="domain" description="C2H2-type" evidence="2">
    <location>
        <begin position="92"/>
        <end position="112"/>
    </location>
</feature>
<dbReference type="Gene3D" id="3.30.160.60">
    <property type="entry name" value="Classic Zinc Finger"/>
    <property type="match status" value="1"/>
</dbReference>